<evidence type="ECO:0000256" key="4">
    <source>
        <dbReference type="ARBA" id="ARBA00047899"/>
    </source>
</evidence>
<dbReference type="OrthoDB" id="248923at2759"/>
<name>A0A1Y2D1L1_9FUNG</name>
<evidence type="ECO:0000256" key="7">
    <source>
        <dbReference type="SAM" id="MobiDB-lite"/>
    </source>
</evidence>
<protein>
    <submittedName>
        <fullName evidence="10">Kinase-like protein</fullName>
    </submittedName>
</protein>
<comment type="caution">
    <text evidence="10">The sequence shown here is derived from an EMBL/GenBank/DDBJ whole genome shotgun (WGS) entry which is preliminary data.</text>
</comment>
<dbReference type="InterPro" id="IPR000095">
    <property type="entry name" value="CRIB_dom"/>
</dbReference>
<gene>
    <name evidence="10" type="ORF">BCR33DRAFT_711402</name>
</gene>
<dbReference type="FunFam" id="3.30.200.20:FF:000705">
    <property type="entry name" value="Non-specific serine/threonine protein kinase"/>
    <property type="match status" value="1"/>
</dbReference>
<dbReference type="InterPro" id="IPR051931">
    <property type="entry name" value="PAK3-like"/>
</dbReference>
<evidence type="ECO:0000256" key="3">
    <source>
        <dbReference type="ARBA" id="ARBA00022840"/>
    </source>
</evidence>
<feature type="domain" description="CRIB" evidence="9">
    <location>
        <begin position="3"/>
        <end position="16"/>
    </location>
</feature>
<dbReference type="Pfam" id="PF00069">
    <property type="entry name" value="Pkinase"/>
    <property type="match status" value="2"/>
</dbReference>
<feature type="compositionally biased region" description="Basic and acidic residues" evidence="7">
    <location>
        <begin position="213"/>
        <end position="226"/>
    </location>
</feature>
<reference evidence="10 11" key="1">
    <citation type="submission" date="2016-07" db="EMBL/GenBank/DDBJ databases">
        <title>Pervasive Adenine N6-methylation of Active Genes in Fungi.</title>
        <authorList>
            <consortium name="DOE Joint Genome Institute"/>
            <person name="Mondo S.J."/>
            <person name="Dannebaum R.O."/>
            <person name="Kuo R.C."/>
            <person name="Labutti K."/>
            <person name="Haridas S."/>
            <person name="Kuo A."/>
            <person name="Salamov A."/>
            <person name="Ahrendt S.R."/>
            <person name="Lipzen A."/>
            <person name="Sullivan W."/>
            <person name="Andreopoulos W.B."/>
            <person name="Clum A."/>
            <person name="Lindquist E."/>
            <person name="Daum C."/>
            <person name="Ramamoorthy G.K."/>
            <person name="Gryganskyi A."/>
            <person name="Culley D."/>
            <person name="Magnuson J.K."/>
            <person name="James T.Y."/>
            <person name="O'Malley M.A."/>
            <person name="Stajich J.E."/>
            <person name="Spatafora J.W."/>
            <person name="Visel A."/>
            <person name="Grigoriev I.V."/>
        </authorList>
    </citation>
    <scope>NUCLEOTIDE SEQUENCE [LARGE SCALE GENOMIC DNA]</scope>
    <source>
        <strain evidence="10 11">JEL800</strain>
    </source>
</reference>
<accession>A0A1Y2D1L1</accession>
<evidence type="ECO:0000313" key="11">
    <source>
        <dbReference type="Proteomes" id="UP000193642"/>
    </source>
</evidence>
<dbReference type="PANTHER" id="PTHR45832:SF22">
    <property type="entry name" value="SERINE_THREONINE-PROTEIN KINASE SAMKA-RELATED"/>
    <property type="match status" value="1"/>
</dbReference>
<dbReference type="SMART" id="SM00285">
    <property type="entry name" value="PBD"/>
    <property type="match status" value="1"/>
</dbReference>
<comment type="catalytic activity">
    <reaction evidence="4">
        <text>L-threonyl-[protein] + ATP = O-phospho-L-threonyl-[protein] + ADP + H(+)</text>
        <dbReference type="Rhea" id="RHEA:46608"/>
        <dbReference type="Rhea" id="RHEA-COMP:11060"/>
        <dbReference type="Rhea" id="RHEA-COMP:11605"/>
        <dbReference type="ChEBI" id="CHEBI:15378"/>
        <dbReference type="ChEBI" id="CHEBI:30013"/>
        <dbReference type="ChEBI" id="CHEBI:30616"/>
        <dbReference type="ChEBI" id="CHEBI:61977"/>
        <dbReference type="ChEBI" id="CHEBI:456216"/>
        <dbReference type="EC" id="2.7.11.1"/>
    </reaction>
</comment>
<feature type="compositionally biased region" description="Polar residues" evidence="7">
    <location>
        <begin position="231"/>
        <end position="241"/>
    </location>
</feature>
<dbReference type="Pfam" id="PF00786">
    <property type="entry name" value="PBD"/>
    <property type="match status" value="1"/>
</dbReference>
<dbReference type="Proteomes" id="UP000193642">
    <property type="component" value="Unassembled WGS sequence"/>
</dbReference>
<feature type="compositionally biased region" description="Basic and acidic residues" evidence="7">
    <location>
        <begin position="336"/>
        <end position="346"/>
    </location>
</feature>
<evidence type="ECO:0000259" key="9">
    <source>
        <dbReference type="PROSITE" id="PS50108"/>
    </source>
</evidence>
<dbReference type="EMBL" id="MCGO01000002">
    <property type="protein sequence ID" value="ORY53006.1"/>
    <property type="molecule type" value="Genomic_DNA"/>
</dbReference>
<feature type="binding site" evidence="6">
    <location>
        <position position="433"/>
    </location>
    <ligand>
        <name>ATP</name>
        <dbReference type="ChEBI" id="CHEBI:30616"/>
    </ligand>
</feature>
<feature type="compositionally biased region" description="Basic and acidic residues" evidence="7">
    <location>
        <begin position="105"/>
        <end position="133"/>
    </location>
</feature>
<feature type="domain" description="Protein kinase" evidence="8">
    <location>
        <begin position="402"/>
        <end position="613"/>
    </location>
</feature>
<dbReference type="GO" id="GO:0005524">
    <property type="term" value="F:ATP binding"/>
    <property type="evidence" value="ECO:0007669"/>
    <property type="project" value="UniProtKB-UniRule"/>
</dbReference>
<organism evidence="10 11">
    <name type="scientific">Rhizoclosmatium globosum</name>
    <dbReference type="NCBI Taxonomy" id="329046"/>
    <lineage>
        <taxon>Eukaryota</taxon>
        <taxon>Fungi</taxon>
        <taxon>Fungi incertae sedis</taxon>
        <taxon>Chytridiomycota</taxon>
        <taxon>Chytridiomycota incertae sedis</taxon>
        <taxon>Chytridiomycetes</taxon>
        <taxon>Chytridiales</taxon>
        <taxon>Chytriomycetaceae</taxon>
        <taxon>Rhizoclosmatium</taxon>
    </lineage>
</organism>
<dbReference type="InterPro" id="IPR000719">
    <property type="entry name" value="Prot_kinase_dom"/>
</dbReference>
<dbReference type="InterPro" id="IPR036936">
    <property type="entry name" value="CRIB_dom_sf"/>
</dbReference>
<dbReference type="PROSITE" id="PS50011">
    <property type="entry name" value="PROTEIN_KINASE_DOM"/>
    <property type="match status" value="1"/>
</dbReference>
<proteinExistence type="inferred from homology"/>
<feature type="compositionally biased region" description="Basic and acidic residues" evidence="7">
    <location>
        <begin position="300"/>
        <end position="325"/>
    </location>
</feature>
<evidence type="ECO:0000259" key="8">
    <source>
        <dbReference type="PROSITE" id="PS50011"/>
    </source>
</evidence>
<dbReference type="AlphaFoldDB" id="A0A1Y2D1L1"/>
<dbReference type="InterPro" id="IPR017441">
    <property type="entry name" value="Protein_kinase_ATP_BS"/>
</dbReference>
<keyword evidence="11" id="KW-1185">Reference proteome</keyword>
<feature type="region of interest" description="Disordered" evidence="7">
    <location>
        <begin position="86"/>
        <end position="346"/>
    </location>
</feature>
<keyword evidence="2 6" id="KW-0547">Nucleotide-binding</keyword>
<evidence type="ECO:0000256" key="1">
    <source>
        <dbReference type="ARBA" id="ARBA00008874"/>
    </source>
</evidence>
<keyword evidence="3 6" id="KW-0067">ATP-binding</keyword>
<evidence type="ECO:0000256" key="2">
    <source>
        <dbReference type="ARBA" id="ARBA00022741"/>
    </source>
</evidence>
<dbReference type="Gene3D" id="3.30.200.20">
    <property type="entry name" value="Phosphorylase Kinase, domain 1"/>
    <property type="match status" value="1"/>
</dbReference>
<dbReference type="GO" id="GO:0106310">
    <property type="term" value="F:protein serine kinase activity"/>
    <property type="evidence" value="ECO:0007669"/>
    <property type="project" value="RHEA"/>
</dbReference>
<comment type="catalytic activity">
    <reaction evidence="5">
        <text>L-seryl-[protein] + ATP = O-phospho-L-seryl-[protein] + ADP + H(+)</text>
        <dbReference type="Rhea" id="RHEA:17989"/>
        <dbReference type="Rhea" id="RHEA-COMP:9863"/>
        <dbReference type="Rhea" id="RHEA-COMP:11604"/>
        <dbReference type="ChEBI" id="CHEBI:15378"/>
        <dbReference type="ChEBI" id="CHEBI:29999"/>
        <dbReference type="ChEBI" id="CHEBI:30616"/>
        <dbReference type="ChEBI" id="CHEBI:83421"/>
        <dbReference type="ChEBI" id="CHEBI:456216"/>
        <dbReference type="EC" id="2.7.11.1"/>
    </reaction>
</comment>
<dbReference type="PROSITE" id="PS50108">
    <property type="entry name" value="CRIB"/>
    <property type="match status" value="1"/>
</dbReference>
<dbReference type="PROSITE" id="PS00107">
    <property type="entry name" value="PROTEIN_KINASE_ATP"/>
    <property type="match status" value="1"/>
</dbReference>
<evidence type="ECO:0000256" key="6">
    <source>
        <dbReference type="PROSITE-ProRule" id="PRU10141"/>
    </source>
</evidence>
<dbReference type="STRING" id="329046.A0A1Y2D1L1"/>
<dbReference type="GO" id="GO:0004674">
    <property type="term" value="F:protein serine/threonine kinase activity"/>
    <property type="evidence" value="ECO:0007669"/>
    <property type="project" value="UniProtKB-EC"/>
</dbReference>
<comment type="similarity">
    <text evidence="1">Belongs to the protein kinase superfamily. STE Ser/Thr protein kinase family. STE20 subfamily.</text>
</comment>
<dbReference type="InterPro" id="IPR011009">
    <property type="entry name" value="Kinase-like_dom_sf"/>
</dbReference>
<dbReference type="PANTHER" id="PTHR45832">
    <property type="entry name" value="SERINE/THREONINE-PROTEIN KINASE SAMKA-RELATED-RELATED"/>
    <property type="match status" value="1"/>
</dbReference>
<keyword evidence="10" id="KW-0418">Kinase</keyword>
<feature type="compositionally biased region" description="Basic and acidic residues" evidence="7">
    <location>
        <begin position="155"/>
        <end position="172"/>
    </location>
</feature>
<feature type="compositionally biased region" description="Acidic residues" evidence="7">
    <location>
        <begin position="282"/>
        <end position="293"/>
    </location>
</feature>
<dbReference type="SUPFAM" id="SSF56112">
    <property type="entry name" value="Protein kinase-like (PK-like)"/>
    <property type="match status" value="1"/>
</dbReference>
<dbReference type="Gene3D" id="1.10.510.10">
    <property type="entry name" value="Transferase(Phosphotransferase) domain 1"/>
    <property type="match status" value="1"/>
</dbReference>
<evidence type="ECO:0000313" key="10">
    <source>
        <dbReference type="EMBL" id="ORY53006.1"/>
    </source>
</evidence>
<evidence type="ECO:0000256" key="5">
    <source>
        <dbReference type="ARBA" id="ARBA00048679"/>
    </source>
</evidence>
<feature type="compositionally biased region" description="Low complexity" evidence="7">
    <location>
        <begin position="176"/>
        <end position="208"/>
    </location>
</feature>
<sequence>MGISGPTNFSHNVHVGVGNDGLFKGLPEEWKGLLQASALGQTDAFQKNPQGVIDALNFYTGSMNGKRVANGVSNTYSEYDTDYIVEEESDEEPVRRPPPRRQLPPRRERDSRPDRDSRPERNSRPERDSRPGSEEYDDENYNAPRRPLRGPSQGRSDRNDQMRRTPTDDGRRPNRLSSLGSTGPTSPSITPSSLTSSSMASVSRTSAGPVPLSRERSRDRPPRRNIPEPSESGSVRMNRSGSVDVPGSGRRPSDARPTKTPPPVPIPVTRRPSRSQSRADSYEDDGYVLEDITDMYASPKAEREKEREREERQKRRENREREEAAKQQQLYDDMEREARAKERQKAKDAAAAAAAAAEKSAADSAAAEKKARDAAKGGKLTDEEAMIQLKEIVTAGDPNLVYRKVKKVGEGASGKVYLSRNLKDSNAPVVAIKEMALNKQPRKDLLLNEIIIMKESAHPNIVQYIDSYLVGGDLWLILDDNILIGRDGTIKLTDFGYSAKLTVTRKQRATLVGTPYWMAPEVVKQKPYGSKVDIWSLGILAIECIEGEPPYLDEDPLKALYLIATNGTPTLKNADKLSNVLKPTGKELLTHPFFKIACPVPELASLVKVTSRR</sequence>
<dbReference type="Gene3D" id="3.90.810.10">
    <property type="entry name" value="CRIB domain"/>
    <property type="match status" value="1"/>
</dbReference>
<keyword evidence="10" id="KW-0808">Transferase</keyword>